<keyword evidence="2" id="KW-0808">Transferase</keyword>
<evidence type="ECO:0000313" key="2">
    <source>
        <dbReference type="EMBL" id="KAB7741749.1"/>
    </source>
</evidence>
<dbReference type="PRINTS" id="PR01210">
    <property type="entry name" value="GGTRANSPTASE"/>
</dbReference>
<evidence type="ECO:0000313" key="3">
    <source>
        <dbReference type="Proteomes" id="UP000468901"/>
    </source>
</evidence>
<dbReference type="InterPro" id="IPR043137">
    <property type="entry name" value="GGT_ssub_C"/>
</dbReference>
<feature type="region of interest" description="Disordered" evidence="1">
    <location>
        <begin position="510"/>
        <end position="530"/>
    </location>
</feature>
<sequence>MPATRMSYRGMAVAPHHLAANAARDVLAEGGNAAEAMIAAAAAIAAVYPHMNHLGGDGFWLLSMSGEAPVGIEACGPAAAAATPDFYRERGITQAIPARGGLAALTVPGAVSGWDQAHRVAQAWGGKLPLSRLLEPAAFFARDGVAVSESQERLTQEKFDELKDVPGFADAFLAEGNVPVKGARLRQAALADTLERLGRVGIRDFYDGEIGAALAEDLKKAGSPLAASDFAGFNARIVAPLSTKLSCGTIYNMPPPTQGIASIAILGVFDRLGVKQGESFDHIHGLIESTKQAFRMRDANVCDPAYMACEPASLITDAELDRMAADVDRAKAAPWPHVAKQGDTIWMGVIDAEGRSASYIQSIYWEFGAGVVSPSTGVLFQNRGISFSLDEKHINALKPGKKPFHTLNPAMARLGDGRTMVYGTMGGEGQPQTQAAVFSRHVLFGGDLGEAVAAPRWLLGRTWGAQSITLKIESDLDANVITQLKAAGHDVELVAPKNDMMGHAGAITLSPDGRFEGASDPRSDGDAVGF</sequence>
<comment type="caution">
    <text evidence="2">The sequence shown here is derived from an EMBL/GenBank/DDBJ whole genome shotgun (WGS) entry which is preliminary data.</text>
</comment>
<dbReference type="AlphaFoldDB" id="A0A6N6VKH5"/>
<name>A0A6N6VKH5_9HYPH</name>
<keyword evidence="3" id="KW-1185">Reference proteome</keyword>
<dbReference type="EMBL" id="WESC01000003">
    <property type="protein sequence ID" value="KAB7741749.1"/>
    <property type="molecule type" value="Genomic_DNA"/>
</dbReference>
<dbReference type="Gene3D" id="3.60.20.40">
    <property type="match status" value="1"/>
</dbReference>
<dbReference type="Pfam" id="PF01019">
    <property type="entry name" value="G_glu_transpept"/>
    <property type="match status" value="1"/>
</dbReference>
<protein>
    <submittedName>
        <fullName evidence="2">Gamma-glutamyltransferase</fullName>
    </submittedName>
</protein>
<dbReference type="GO" id="GO:0016740">
    <property type="term" value="F:transferase activity"/>
    <property type="evidence" value="ECO:0007669"/>
    <property type="project" value="UniProtKB-KW"/>
</dbReference>
<feature type="compositionally biased region" description="Basic and acidic residues" evidence="1">
    <location>
        <begin position="513"/>
        <end position="530"/>
    </location>
</feature>
<dbReference type="InterPro" id="IPR052896">
    <property type="entry name" value="GGT-like_enzyme"/>
</dbReference>
<dbReference type="SUPFAM" id="SSF56235">
    <property type="entry name" value="N-terminal nucleophile aminohydrolases (Ntn hydrolases)"/>
    <property type="match status" value="1"/>
</dbReference>
<dbReference type="InterPro" id="IPR043138">
    <property type="entry name" value="GGT_lsub"/>
</dbReference>
<dbReference type="Proteomes" id="UP000468901">
    <property type="component" value="Unassembled WGS sequence"/>
</dbReference>
<evidence type="ECO:0000256" key="1">
    <source>
        <dbReference type="SAM" id="MobiDB-lite"/>
    </source>
</evidence>
<dbReference type="RefSeq" id="WP_152215052.1">
    <property type="nucleotide sequence ID" value="NZ_WESC01000003.1"/>
</dbReference>
<organism evidence="2 3">
    <name type="scientific">Parvibaculum sedimenti</name>
    <dbReference type="NCBI Taxonomy" id="2608632"/>
    <lineage>
        <taxon>Bacteria</taxon>
        <taxon>Pseudomonadati</taxon>
        <taxon>Pseudomonadota</taxon>
        <taxon>Alphaproteobacteria</taxon>
        <taxon>Hyphomicrobiales</taxon>
        <taxon>Parvibaculaceae</taxon>
        <taxon>Parvibaculum</taxon>
    </lineage>
</organism>
<dbReference type="Gene3D" id="1.10.246.130">
    <property type="match status" value="1"/>
</dbReference>
<reference evidence="2 3" key="1">
    <citation type="submission" date="2019-09" db="EMBL/GenBank/DDBJ databases">
        <title>Parvibaculum sedimenti sp. nov., isolated from sediment.</title>
        <authorList>
            <person name="Wang Y."/>
        </authorList>
    </citation>
    <scope>NUCLEOTIDE SEQUENCE [LARGE SCALE GENOMIC DNA]</scope>
    <source>
        <strain evidence="2 3">HXT-9</strain>
    </source>
</reference>
<accession>A0A6N6VKH5</accession>
<dbReference type="PANTHER" id="PTHR43881">
    <property type="entry name" value="GAMMA-GLUTAMYLTRANSPEPTIDASE (AFU_ORTHOLOGUE AFUA_4G13580)"/>
    <property type="match status" value="1"/>
</dbReference>
<dbReference type="PANTHER" id="PTHR43881:SF5">
    <property type="entry name" value="GAMMA-GLUTAMYLTRANSPEPTIDASE"/>
    <property type="match status" value="1"/>
</dbReference>
<proteinExistence type="predicted"/>
<gene>
    <name evidence="2" type="ORF">F2P47_04925</name>
</gene>
<dbReference type="InterPro" id="IPR029055">
    <property type="entry name" value="Ntn_hydrolases_N"/>
</dbReference>